<dbReference type="InterPro" id="IPR005531">
    <property type="entry name" value="Asp23"/>
</dbReference>
<gene>
    <name evidence="2" type="ORF">IAC50_01685</name>
</gene>
<proteinExistence type="inferred from homology"/>
<evidence type="ECO:0000256" key="1">
    <source>
        <dbReference type="ARBA" id="ARBA00005721"/>
    </source>
</evidence>
<protein>
    <submittedName>
        <fullName evidence="2">Asp23/Gls24 family envelope stress response protein</fullName>
    </submittedName>
</protein>
<comment type="similarity">
    <text evidence="1">Belongs to the asp23 family.</text>
</comment>
<dbReference type="Pfam" id="PF03780">
    <property type="entry name" value="Asp23"/>
    <property type="match status" value="1"/>
</dbReference>
<comment type="caution">
    <text evidence="2">The sequence shown here is derived from an EMBL/GenBank/DDBJ whole genome shotgun (WGS) entry which is preliminary data.</text>
</comment>
<reference evidence="2" key="2">
    <citation type="journal article" date="2021" name="PeerJ">
        <title>Extensive microbial diversity within the chicken gut microbiome revealed by metagenomics and culture.</title>
        <authorList>
            <person name="Gilroy R."/>
            <person name="Ravi A."/>
            <person name="Getino M."/>
            <person name="Pursley I."/>
            <person name="Horton D.L."/>
            <person name="Alikhan N.F."/>
            <person name="Baker D."/>
            <person name="Gharbi K."/>
            <person name="Hall N."/>
            <person name="Watson M."/>
            <person name="Adriaenssens E.M."/>
            <person name="Foster-Nyarko E."/>
            <person name="Jarju S."/>
            <person name="Secka A."/>
            <person name="Antonio M."/>
            <person name="Oren A."/>
            <person name="Chaudhuri R.R."/>
            <person name="La Ragione R."/>
            <person name="Hildebrand F."/>
            <person name="Pallen M.J."/>
        </authorList>
    </citation>
    <scope>NUCLEOTIDE SEQUENCE</scope>
    <source>
        <strain evidence="2">ChiHcec3-6078</strain>
    </source>
</reference>
<dbReference type="AlphaFoldDB" id="A0A9D1L518"/>
<dbReference type="EMBL" id="DVMP01000039">
    <property type="protein sequence ID" value="HIU25194.1"/>
    <property type="molecule type" value="Genomic_DNA"/>
</dbReference>
<dbReference type="PANTHER" id="PTHR34297">
    <property type="entry name" value="HYPOTHETICAL CYTOSOLIC PROTEIN-RELATED"/>
    <property type="match status" value="1"/>
</dbReference>
<evidence type="ECO:0000313" key="3">
    <source>
        <dbReference type="Proteomes" id="UP000824090"/>
    </source>
</evidence>
<evidence type="ECO:0000313" key="2">
    <source>
        <dbReference type="EMBL" id="HIU25194.1"/>
    </source>
</evidence>
<name>A0A9D1L518_9FIRM</name>
<dbReference type="PANTHER" id="PTHR34297:SF2">
    <property type="entry name" value="ASP23_GLS24 FAMILY ENVELOPE STRESS RESPONSE PROTEIN"/>
    <property type="match status" value="1"/>
</dbReference>
<dbReference type="Proteomes" id="UP000824090">
    <property type="component" value="Unassembled WGS sequence"/>
</dbReference>
<organism evidence="2 3">
    <name type="scientific">Candidatus Allocopromorpha excrementigallinarum</name>
    <dbReference type="NCBI Taxonomy" id="2840742"/>
    <lineage>
        <taxon>Bacteria</taxon>
        <taxon>Bacillati</taxon>
        <taxon>Bacillota</taxon>
        <taxon>Clostridia</taxon>
        <taxon>Eubacteriales</taxon>
        <taxon>Eubacteriaceae</taxon>
        <taxon>Eubacteriaceae incertae sedis</taxon>
        <taxon>Candidatus Allocopromorpha</taxon>
    </lineage>
</organism>
<reference evidence="2" key="1">
    <citation type="submission" date="2020-10" db="EMBL/GenBank/DDBJ databases">
        <authorList>
            <person name="Gilroy R."/>
        </authorList>
    </citation>
    <scope>NUCLEOTIDE SEQUENCE</scope>
    <source>
        <strain evidence="2">ChiHcec3-6078</strain>
    </source>
</reference>
<sequence length="133" mass="14844">MFDIETKLGRIHFSNNVVNKIVTDAVESCGGKAEILNYKGKYKSVVPAVASKMNLYDEEAGGIHVKETEKGVEIRIYIVIHFGASIKKYTGRIIDNIYENMEKVMGFRPSKVTVIVTGTLSKNIVKRHIEVIG</sequence>
<accession>A0A9D1L518</accession>